<gene>
    <name evidence="1" type="ORF">DERYTH_LOCUS22660</name>
</gene>
<reference evidence="1" key="1">
    <citation type="submission" date="2021-06" db="EMBL/GenBank/DDBJ databases">
        <authorList>
            <person name="Kallberg Y."/>
            <person name="Tangrot J."/>
            <person name="Rosling A."/>
        </authorList>
    </citation>
    <scope>NUCLEOTIDE SEQUENCE</scope>
    <source>
        <strain evidence="1">MA453B</strain>
    </source>
</reference>
<evidence type="ECO:0000313" key="1">
    <source>
        <dbReference type="EMBL" id="CAG8797335.1"/>
    </source>
</evidence>
<comment type="caution">
    <text evidence="1">The sequence shown here is derived from an EMBL/GenBank/DDBJ whole genome shotgun (WGS) entry which is preliminary data.</text>
</comment>
<accession>A0A9N9P2Q7</accession>
<dbReference type="AlphaFoldDB" id="A0A9N9P2Q7"/>
<sequence length="50" mass="5958">MLTKGRRCSTNSSRYVQNQLLLMAVQDLSDNSEEFRYKIEYDCKARLLLR</sequence>
<protein>
    <submittedName>
        <fullName evidence="1">5624_t:CDS:1</fullName>
    </submittedName>
</protein>
<dbReference type="EMBL" id="CAJVPY010032056">
    <property type="protein sequence ID" value="CAG8797335.1"/>
    <property type="molecule type" value="Genomic_DNA"/>
</dbReference>
<organism evidence="1 2">
    <name type="scientific">Dentiscutata erythropus</name>
    <dbReference type="NCBI Taxonomy" id="1348616"/>
    <lineage>
        <taxon>Eukaryota</taxon>
        <taxon>Fungi</taxon>
        <taxon>Fungi incertae sedis</taxon>
        <taxon>Mucoromycota</taxon>
        <taxon>Glomeromycotina</taxon>
        <taxon>Glomeromycetes</taxon>
        <taxon>Diversisporales</taxon>
        <taxon>Gigasporaceae</taxon>
        <taxon>Dentiscutata</taxon>
    </lineage>
</organism>
<keyword evidence="2" id="KW-1185">Reference proteome</keyword>
<name>A0A9N9P2Q7_9GLOM</name>
<evidence type="ECO:0000313" key="2">
    <source>
        <dbReference type="Proteomes" id="UP000789405"/>
    </source>
</evidence>
<proteinExistence type="predicted"/>
<feature type="non-terminal residue" evidence="1">
    <location>
        <position position="50"/>
    </location>
</feature>
<dbReference type="Proteomes" id="UP000789405">
    <property type="component" value="Unassembled WGS sequence"/>
</dbReference>